<proteinExistence type="predicted"/>
<name>A0AAV7VY34_PLEWA</name>
<evidence type="ECO:0000313" key="3">
    <source>
        <dbReference type="Proteomes" id="UP001066276"/>
    </source>
</evidence>
<feature type="region of interest" description="Disordered" evidence="1">
    <location>
        <begin position="1"/>
        <end position="70"/>
    </location>
</feature>
<feature type="compositionally biased region" description="Basic and acidic residues" evidence="1">
    <location>
        <begin position="1"/>
        <end position="11"/>
    </location>
</feature>
<dbReference type="EMBL" id="JANPWB010000002">
    <property type="protein sequence ID" value="KAJ1205542.1"/>
    <property type="molecule type" value="Genomic_DNA"/>
</dbReference>
<gene>
    <name evidence="2" type="ORF">NDU88_000972</name>
</gene>
<feature type="compositionally biased region" description="Gly residues" evidence="1">
    <location>
        <begin position="51"/>
        <end position="60"/>
    </location>
</feature>
<keyword evidence="3" id="KW-1185">Reference proteome</keyword>
<dbReference type="AlphaFoldDB" id="A0AAV7VY34"/>
<accession>A0AAV7VY34</accession>
<protein>
    <submittedName>
        <fullName evidence="2">Uncharacterized protein</fullName>
    </submittedName>
</protein>
<evidence type="ECO:0000313" key="2">
    <source>
        <dbReference type="EMBL" id="KAJ1205542.1"/>
    </source>
</evidence>
<sequence length="70" mass="7472">MWTEVALERSARGRRGTLVESPRCGGDAGWGPGARLKTRPVGRRSSATPGRGRGPRGGLGQRETAKKTEQ</sequence>
<organism evidence="2 3">
    <name type="scientific">Pleurodeles waltl</name>
    <name type="common">Iberian ribbed newt</name>
    <dbReference type="NCBI Taxonomy" id="8319"/>
    <lineage>
        <taxon>Eukaryota</taxon>
        <taxon>Metazoa</taxon>
        <taxon>Chordata</taxon>
        <taxon>Craniata</taxon>
        <taxon>Vertebrata</taxon>
        <taxon>Euteleostomi</taxon>
        <taxon>Amphibia</taxon>
        <taxon>Batrachia</taxon>
        <taxon>Caudata</taxon>
        <taxon>Salamandroidea</taxon>
        <taxon>Salamandridae</taxon>
        <taxon>Pleurodelinae</taxon>
        <taxon>Pleurodeles</taxon>
    </lineage>
</organism>
<evidence type="ECO:0000256" key="1">
    <source>
        <dbReference type="SAM" id="MobiDB-lite"/>
    </source>
</evidence>
<comment type="caution">
    <text evidence="2">The sequence shown here is derived from an EMBL/GenBank/DDBJ whole genome shotgun (WGS) entry which is preliminary data.</text>
</comment>
<dbReference type="Proteomes" id="UP001066276">
    <property type="component" value="Chromosome 1_2"/>
</dbReference>
<reference evidence="2" key="1">
    <citation type="journal article" date="2022" name="bioRxiv">
        <title>Sequencing and chromosome-scale assembly of the giantPleurodeles waltlgenome.</title>
        <authorList>
            <person name="Brown T."/>
            <person name="Elewa A."/>
            <person name="Iarovenko S."/>
            <person name="Subramanian E."/>
            <person name="Araus A.J."/>
            <person name="Petzold A."/>
            <person name="Susuki M."/>
            <person name="Suzuki K.-i.T."/>
            <person name="Hayashi T."/>
            <person name="Toyoda A."/>
            <person name="Oliveira C."/>
            <person name="Osipova E."/>
            <person name="Leigh N.D."/>
            <person name="Simon A."/>
            <person name="Yun M.H."/>
        </authorList>
    </citation>
    <scope>NUCLEOTIDE SEQUENCE</scope>
    <source>
        <strain evidence="2">20211129_DDA</strain>
        <tissue evidence="2">Liver</tissue>
    </source>
</reference>